<dbReference type="InterPro" id="IPR036390">
    <property type="entry name" value="WH_DNA-bd_sf"/>
</dbReference>
<dbReference type="GO" id="GO:0018836">
    <property type="term" value="F:alkylmercury lyase activity"/>
    <property type="evidence" value="ECO:0007669"/>
    <property type="project" value="UniProtKB-EC"/>
</dbReference>
<dbReference type="InterPro" id="IPR036388">
    <property type="entry name" value="WH-like_DNA-bd_sf"/>
</dbReference>
<dbReference type="EC" id="4.99.1.2" evidence="3"/>
<feature type="domain" description="Alkylmercury lyase helix-turn-helix" evidence="10">
    <location>
        <begin position="8"/>
        <end position="78"/>
    </location>
</feature>
<dbReference type="Proteomes" id="UP000254425">
    <property type="component" value="Chromosome"/>
</dbReference>
<evidence type="ECO:0000256" key="5">
    <source>
        <dbReference type="ARBA" id="ARBA00022466"/>
    </source>
</evidence>
<evidence type="ECO:0000256" key="2">
    <source>
        <dbReference type="ARBA" id="ARBA00009443"/>
    </source>
</evidence>
<dbReference type="SUPFAM" id="SSF46785">
    <property type="entry name" value="Winged helix' DNA-binding domain"/>
    <property type="match status" value="1"/>
</dbReference>
<keyword evidence="6" id="KW-0476">Mercury</keyword>
<dbReference type="KEGG" id="sarm:DVA86_18715"/>
<name>A0A345XRV8_9ACTN</name>
<dbReference type="PRINTS" id="PR01699">
    <property type="entry name" value="ORGNOHGLYASE"/>
</dbReference>
<dbReference type="Pfam" id="PF03243">
    <property type="entry name" value="MerB"/>
    <property type="match status" value="1"/>
</dbReference>
<evidence type="ECO:0000256" key="9">
    <source>
        <dbReference type="ARBA" id="ARBA00031271"/>
    </source>
</evidence>
<organism evidence="11 12">
    <name type="scientific">Streptomyces armeniacus</name>
    <dbReference type="NCBI Taxonomy" id="83291"/>
    <lineage>
        <taxon>Bacteria</taxon>
        <taxon>Bacillati</taxon>
        <taxon>Actinomycetota</taxon>
        <taxon>Actinomycetes</taxon>
        <taxon>Kitasatosporales</taxon>
        <taxon>Streptomycetaceae</taxon>
        <taxon>Streptomyces</taxon>
    </lineage>
</organism>
<keyword evidence="7 11" id="KW-0456">Lyase</keyword>
<dbReference type="Gene3D" id="3.15.10.60">
    <property type="entry name" value="Alkylmercury lyase"/>
    <property type="match status" value="1"/>
</dbReference>
<evidence type="ECO:0000313" key="12">
    <source>
        <dbReference type="Proteomes" id="UP000254425"/>
    </source>
</evidence>
<evidence type="ECO:0000256" key="7">
    <source>
        <dbReference type="ARBA" id="ARBA00023239"/>
    </source>
</evidence>
<gene>
    <name evidence="11" type="primary">merB</name>
    <name evidence="11" type="ORF">DVA86_18715</name>
</gene>
<dbReference type="InterPro" id="IPR024259">
    <property type="entry name" value="MerB_HTH_dom"/>
</dbReference>
<comment type="function">
    <text evidence="8">Cleaves the carbon-mercury bond of organomercurials such as phenylmercuric acetate. One product is Hg(2+), which is subsequently detoxified by the mercuric reductase.</text>
</comment>
<dbReference type="Pfam" id="PF12324">
    <property type="entry name" value="HTH_15"/>
    <property type="match status" value="1"/>
</dbReference>
<evidence type="ECO:0000256" key="3">
    <source>
        <dbReference type="ARBA" id="ARBA00013237"/>
    </source>
</evidence>
<evidence type="ECO:0000256" key="1">
    <source>
        <dbReference type="ARBA" id="ARBA00000165"/>
    </source>
</evidence>
<evidence type="ECO:0000256" key="6">
    <source>
        <dbReference type="ARBA" id="ARBA00022914"/>
    </source>
</evidence>
<evidence type="ECO:0000259" key="10">
    <source>
        <dbReference type="Pfam" id="PF12324"/>
    </source>
</evidence>
<sequence>MNTDTEELATRFSDTVNRAPGVKLWLLRPLLRLLATGEPVTLDQLAAQADRTTEEIRAALADMPDTEYDTAGHIIGDGLTHNPTPHRYQTDSHTLYAWCAMDTLVFPAVIGHIAQVASPCAVTGEPVHLTVTPDGPTDVEPATAVVSLVAPDAPTSVRAAFCNKVHFFASADAATDWLTHHPDAQVVPVADAYEIGRPIVEQMLSGNTSSGCC</sequence>
<comment type="similarity">
    <text evidence="2">Belongs to the MerB family.</text>
</comment>
<accession>A0A345XRV8</accession>
<dbReference type="AlphaFoldDB" id="A0A345XRV8"/>
<proteinExistence type="inferred from homology"/>
<comment type="catalytic activity">
    <reaction evidence="1">
        <text>an alkylmercury + H(+) = an alkane + Hg(2+)</text>
        <dbReference type="Rhea" id="RHEA:18777"/>
        <dbReference type="ChEBI" id="CHEBI:15378"/>
        <dbReference type="ChEBI" id="CHEBI:16793"/>
        <dbReference type="ChEBI" id="CHEBI:18310"/>
        <dbReference type="ChEBI" id="CHEBI:83725"/>
        <dbReference type="EC" id="4.99.1.2"/>
    </reaction>
</comment>
<dbReference type="NCBIfam" id="NF009710">
    <property type="entry name" value="PRK13239.1"/>
    <property type="match status" value="1"/>
</dbReference>
<dbReference type="EMBL" id="CP031320">
    <property type="protein sequence ID" value="AXK34374.1"/>
    <property type="molecule type" value="Genomic_DNA"/>
</dbReference>
<dbReference type="PIRSF" id="PIRSF001458">
    <property type="entry name" value="MerB"/>
    <property type="match status" value="1"/>
</dbReference>
<dbReference type="GO" id="GO:0046689">
    <property type="term" value="P:response to mercury ion"/>
    <property type="evidence" value="ECO:0007669"/>
    <property type="project" value="UniProtKB-KW"/>
</dbReference>
<dbReference type="Gene3D" id="1.10.10.10">
    <property type="entry name" value="Winged helix-like DNA-binding domain superfamily/Winged helix DNA-binding domain"/>
    <property type="match status" value="1"/>
</dbReference>
<keyword evidence="12" id="KW-1185">Reference proteome</keyword>
<dbReference type="InterPro" id="IPR004927">
    <property type="entry name" value="MerB"/>
</dbReference>
<dbReference type="RefSeq" id="WP_208879771.1">
    <property type="nucleotide sequence ID" value="NZ_CP031320.1"/>
</dbReference>
<evidence type="ECO:0000313" key="11">
    <source>
        <dbReference type="EMBL" id="AXK34374.1"/>
    </source>
</evidence>
<reference evidence="11 12" key="1">
    <citation type="submission" date="2018-07" db="EMBL/GenBank/DDBJ databases">
        <title>Draft genome of the type strain Streptomyces armeniacus ATCC 15676.</title>
        <authorList>
            <person name="Labana P."/>
            <person name="Gosse J.T."/>
            <person name="Boddy C.N."/>
        </authorList>
    </citation>
    <scope>NUCLEOTIDE SEQUENCE [LARGE SCALE GENOMIC DNA]</scope>
    <source>
        <strain evidence="11 12">ATCC 15676</strain>
    </source>
</reference>
<evidence type="ECO:0000256" key="4">
    <source>
        <dbReference type="ARBA" id="ARBA00018180"/>
    </source>
</evidence>
<protein>
    <recommendedName>
        <fullName evidence="4">Alkylmercury lyase</fullName>
        <ecNumber evidence="3">4.99.1.2</ecNumber>
    </recommendedName>
    <alternativeName>
        <fullName evidence="9">Organomercurial lyase</fullName>
    </alternativeName>
</protein>
<evidence type="ECO:0000256" key="8">
    <source>
        <dbReference type="ARBA" id="ARBA00025326"/>
    </source>
</evidence>
<keyword evidence="5" id="KW-0475">Mercuric resistance</keyword>
<dbReference type="NCBIfam" id="NF033555">
    <property type="entry name" value="lyase_MerB"/>
    <property type="match status" value="1"/>
</dbReference>
<dbReference type="SUPFAM" id="SSF160387">
    <property type="entry name" value="NosL/MerB-like"/>
    <property type="match status" value="1"/>
</dbReference>